<keyword evidence="2 7" id="KW-0812">Transmembrane</keyword>
<dbReference type="GO" id="GO:0005886">
    <property type="term" value="C:plasma membrane"/>
    <property type="evidence" value="ECO:0007669"/>
    <property type="project" value="UniProtKB-SubCell"/>
</dbReference>
<dbReference type="EMBL" id="JAQSDF010000004">
    <property type="protein sequence ID" value="MDI1230018.1"/>
    <property type="molecule type" value="Genomic_DNA"/>
</dbReference>
<evidence type="ECO:0000256" key="1">
    <source>
        <dbReference type="ARBA" id="ARBA00004651"/>
    </source>
</evidence>
<evidence type="ECO:0000256" key="7">
    <source>
        <dbReference type="SAM" id="Phobius"/>
    </source>
</evidence>
<feature type="transmembrane region" description="Helical" evidence="7">
    <location>
        <begin position="31"/>
        <end position="51"/>
    </location>
</feature>
<dbReference type="InterPro" id="IPR027417">
    <property type="entry name" value="P-loop_NTPase"/>
</dbReference>
<dbReference type="PROSITE" id="PS50929">
    <property type="entry name" value="ABC_TM1F"/>
    <property type="match status" value="1"/>
</dbReference>
<evidence type="ECO:0000313" key="11">
    <source>
        <dbReference type="Proteomes" id="UP001160519"/>
    </source>
</evidence>
<keyword evidence="3" id="KW-0547">Nucleotide-binding</keyword>
<dbReference type="SUPFAM" id="SSF90123">
    <property type="entry name" value="ABC transporter transmembrane region"/>
    <property type="match status" value="1"/>
</dbReference>
<dbReference type="GO" id="GO:0015421">
    <property type="term" value="F:ABC-type oligopeptide transporter activity"/>
    <property type="evidence" value="ECO:0007669"/>
    <property type="project" value="TreeGrafter"/>
</dbReference>
<dbReference type="InterPro" id="IPR036640">
    <property type="entry name" value="ABC1_TM_sf"/>
</dbReference>
<keyword evidence="5 7" id="KW-1133">Transmembrane helix</keyword>
<feature type="domain" description="ABC transporter" evidence="8">
    <location>
        <begin position="362"/>
        <end position="615"/>
    </location>
</feature>
<dbReference type="InterPro" id="IPR003439">
    <property type="entry name" value="ABC_transporter-like_ATP-bd"/>
</dbReference>
<comment type="caution">
    <text evidence="10">The sequence shown here is derived from an EMBL/GenBank/DDBJ whole genome shotgun (WGS) entry which is preliminary data.</text>
</comment>
<evidence type="ECO:0000256" key="2">
    <source>
        <dbReference type="ARBA" id="ARBA00022692"/>
    </source>
</evidence>
<name>A0AA43TKF9_9GAMM</name>
<feature type="transmembrane region" description="Helical" evidence="7">
    <location>
        <begin position="186"/>
        <end position="203"/>
    </location>
</feature>
<dbReference type="PANTHER" id="PTHR43394">
    <property type="entry name" value="ATP-DEPENDENT PERMEASE MDL1, MITOCHONDRIAL"/>
    <property type="match status" value="1"/>
</dbReference>
<evidence type="ECO:0000256" key="5">
    <source>
        <dbReference type="ARBA" id="ARBA00022989"/>
    </source>
</evidence>
<dbReference type="Proteomes" id="UP001160519">
    <property type="component" value="Unassembled WGS sequence"/>
</dbReference>
<feature type="transmembrane region" description="Helical" evidence="7">
    <location>
        <begin position="78"/>
        <end position="101"/>
    </location>
</feature>
<dbReference type="PROSITE" id="PS50893">
    <property type="entry name" value="ABC_TRANSPORTER_2"/>
    <property type="match status" value="1"/>
</dbReference>
<feature type="domain" description="ABC transmembrane type-1" evidence="9">
    <location>
        <begin position="31"/>
        <end position="327"/>
    </location>
</feature>
<evidence type="ECO:0000259" key="8">
    <source>
        <dbReference type="PROSITE" id="PS50893"/>
    </source>
</evidence>
<dbReference type="InterPro" id="IPR017871">
    <property type="entry name" value="ABC_transporter-like_CS"/>
</dbReference>
<dbReference type="Gene3D" id="1.20.1560.10">
    <property type="entry name" value="ABC transporter type 1, transmembrane domain"/>
    <property type="match status" value="1"/>
</dbReference>
<comment type="subcellular location">
    <subcellularLocation>
        <location evidence="1">Cell membrane</location>
        <topology evidence="1">Multi-pass membrane protein</topology>
    </subcellularLocation>
</comment>
<keyword evidence="11" id="KW-1185">Reference proteome</keyword>
<dbReference type="GO" id="GO:0005524">
    <property type="term" value="F:ATP binding"/>
    <property type="evidence" value="ECO:0007669"/>
    <property type="project" value="UniProtKB-KW"/>
</dbReference>
<dbReference type="Gene3D" id="3.40.50.300">
    <property type="entry name" value="P-loop containing nucleotide triphosphate hydrolases"/>
    <property type="match status" value="1"/>
</dbReference>
<evidence type="ECO:0000256" key="3">
    <source>
        <dbReference type="ARBA" id="ARBA00022741"/>
    </source>
</evidence>
<reference evidence="10" key="1">
    <citation type="submission" date="2023-01" db="EMBL/GenBank/DDBJ databases">
        <title>Biogeochemical cycle of methane in antarctic sediments.</title>
        <authorList>
            <person name="Roldan D.M."/>
            <person name="Menes R.J."/>
        </authorList>
    </citation>
    <scope>NUCLEOTIDE SEQUENCE [LARGE SCALE GENOMIC DNA]</scope>
    <source>
        <strain evidence="10">K-2018 MAG008</strain>
    </source>
</reference>
<accession>A0AA43TKF9</accession>
<feature type="transmembrane region" description="Helical" evidence="7">
    <location>
        <begin position="305"/>
        <end position="328"/>
    </location>
</feature>
<dbReference type="PROSITE" id="PS00211">
    <property type="entry name" value="ABC_TRANSPORTER_1"/>
    <property type="match status" value="1"/>
</dbReference>
<dbReference type="InterPro" id="IPR039421">
    <property type="entry name" value="Type_1_exporter"/>
</dbReference>
<evidence type="ECO:0000256" key="4">
    <source>
        <dbReference type="ARBA" id="ARBA00022840"/>
    </source>
</evidence>
<feature type="transmembrane region" description="Helical" evidence="7">
    <location>
        <begin position="163"/>
        <end position="180"/>
    </location>
</feature>
<evidence type="ECO:0000313" key="10">
    <source>
        <dbReference type="EMBL" id="MDI1230018.1"/>
    </source>
</evidence>
<evidence type="ECO:0000256" key="6">
    <source>
        <dbReference type="ARBA" id="ARBA00023136"/>
    </source>
</evidence>
<dbReference type="InterPro" id="IPR003593">
    <property type="entry name" value="AAA+_ATPase"/>
</dbReference>
<dbReference type="InterPro" id="IPR011527">
    <property type="entry name" value="ABC1_TM_dom"/>
</dbReference>
<keyword evidence="4 10" id="KW-0067">ATP-binding</keyword>
<dbReference type="PANTHER" id="PTHR43394:SF1">
    <property type="entry name" value="ATP-BINDING CASSETTE SUB-FAMILY B MEMBER 10, MITOCHONDRIAL"/>
    <property type="match status" value="1"/>
</dbReference>
<dbReference type="Pfam" id="PF00005">
    <property type="entry name" value="ABC_tran"/>
    <property type="match status" value="1"/>
</dbReference>
<evidence type="ECO:0000259" key="9">
    <source>
        <dbReference type="PROSITE" id="PS50929"/>
    </source>
</evidence>
<dbReference type="AlphaFoldDB" id="A0AA43TKF9"/>
<dbReference type="SMART" id="SM00382">
    <property type="entry name" value="AAA"/>
    <property type="match status" value="1"/>
</dbReference>
<feature type="transmembrane region" description="Helical" evidence="7">
    <location>
        <begin position="271"/>
        <end position="293"/>
    </location>
</feature>
<sequence>MQSKQATKSYNWNTIYQIALEHKKELIGSHFIAILATIASVPVPLLMPLLVDEVLLHKPGIITKTVNLLFPIGWQSPILYIGVVLLISVVLRIIAITFNIIQSRQFSCIAKDIVFRIRTDLIGHLQNISMSEYESLGTGTVATHLVKDLDTLDTFIGTTVSKLLVAGLTIIGTAVILLWMHWQLGLFILLLNPVVIYFTRIIGSRVKDLKSKENSAFEIFQQSLTETLEAIHQIRASNREKHYCQQLIESARSVKDFSTAFAWKSDAASRLSFLVFLFGFDIFRASAMLMVFYSDLSIGQMLAVFGYLWFMMAPVQEILSIQYAFYAAKAALIRINRLNALKQEPHYPHLENPFLNKKTVSLRVENLHFSYSDDQFAGSELAFTHGVPGRTAQHEKILDGIQLKIKAGDKVALVGASGGGKSTLIQTLIGLYPPDHGQIYYDEVAIDRIGLEVVRENVVTVLQHPVLFNDTIRANLTMGKPATDAALWNALAIAQLKDVVDDLPQGLDTIIGRLGMRLSGGQRQRVAIARMIVADPKVVILDEATSALDSETEHKLHQALAKFLTGRTTIIIAHRLSAVKQADHVYVFEQGKICEHGRHETLLSQNGLYAKLYGEYQ</sequence>
<dbReference type="GO" id="GO:0016887">
    <property type="term" value="F:ATP hydrolysis activity"/>
    <property type="evidence" value="ECO:0007669"/>
    <property type="project" value="InterPro"/>
</dbReference>
<dbReference type="Pfam" id="PF00664">
    <property type="entry name" value="ABC_membrane"/>
    <property type="match status" value="1"/>
</dbReference>
<proteinExistence type="predicted"/>
<gene>
    <name evidence="10" type="ORF">PSU93_02590</name>
</gene>
<dbReference type="SUPFAM" id="SSF52540">
    <property type="entry name" value="P-loop containing nucleoside triphosphate hydrolases"/>
    <property type="match status" value="1"/>
</dbReference>
<organism evidence="10 11">
    <name type="scientific">Candidatus Methylobacter titanis</name>
    <dbReference type="NCBI Taxonomy" id="3053457"/>
    <lineage>
        <taxon>Bacteria</taxon>
        <taxon>Pseudomonadati</taxon>
        <taxon>Pseudomonadota</taxon>
        <taxon>Gammaproteobacteria</taxon>
        <taxon>Methylococcales</taxon>
        <taxon>Methylococcaceae</taxon>
        <taxon>Methylobacter</taxon>
    </lineage>
</organism>
<dbReference type="FunFam" id="3.40.50.300:FF:001492">
    <property type="entry name" value="ABC transporter ATP-binding protein/permease"/>
    <property type="match status" value="1"/>
</dbReference>
<protein>
    <submittedName>
        <fullName evidence="10">ABC transporter ATP-binding protein</fullName>
    </submittedName>
</protein>
<dbReference type="CDD" id="cd07346">
    <property type="entry name" value="ABC_6TM_exporters"/>
    <property type="match status" value="1"/>
</dbReference>
<keyword evidence="6 7" id="KW-0472">Membrane</keyword>